<comment type="caution">
    <text evidence="2">The sequence shown here is derived from an EMBL/GenBank/DDBJ whole genome shotgun (WGS) entry which is preliminary data.</text>
</comment>
<dbReference type="FunFam" id="3.10.20.90:FF:000205">
    <property type="entry name" value="2'-5'-oligoadenylate synthase-like protein 2"/>
    <property type="match status" value="1"/>
</dbReference>
<dbReference type="PANTHER" id="PTHR10666">
    <property type="entry name" value="UBIQUITIN"/>
    <property type="match status" value="1"/>
</dbReference>
<dbReference type="InterPro" id="IPR050158">
    <property type="entry name" value="Ubiquitin_ubiquitin-like"/>
</dbReference>
<dbReference type="InterPro" id="IPR019956">
    <property type="entry name" value="Ubiquitin_dom"/>
</dbReference>
<dbReference type="Pfam" id="PF00240">
    <property type="entry name" value="ubiquitin"/>
    <property type="match status" value="1"/>
</dbReference>
<dbReference type="Proteomes" id="UP000548632">
    <property type="component" value="Unassembled WGS sequence"/>
</dbReference>
<dbReference type="InterPro" id="IPR029071">
    <property type="entry name" value="Ubiquitin-like_domsf"/>
</dbReference>
<keyword evidence="3" id="KW-1185">Reference proteome</keyword>
<dbReference type="PROSITE" id="PS50053">
    <property type="entry name" value="UBIQUITIN_2"/>
    <property type="match status" value="1"/>
</dbReference>
<dbReference type="RefSeq" id="WP_275285038.1">
    <property type="nucleotide sequence ID" value="NZ_JABVCQ010000127.1"/>
</dbReference>
<proteinExistence type="predicted"/>
<dbReference type="Gene3D" id="3.10.20.90">
    <property type="entry name" value="Phosphatidylinositol 3-kinase Catalytic Subunit, Chain A, domain 1"/>
    <property type="match status" value="1"/>
</dbReference>
<dbReference type="EMBL" id="JABVCQ010000127">
    <property type="protein sequence ID" value="MBB1127478.1"/>
    <property type="molecule type" value="Genomic_DNA"/>
</dbReference>
<dbReference type="SMART" id="SM00213">
    <property type="entry name" value="UBQ"/>
    <property type="match status" value="1"/>
</dbReference>
<dbReference type="InterPro" id="IPR000626">
    <property type="entry name" value="Ubiquitin-like_dom"/>
</dbReference>
<dbReference type="PRINTS" id="PR00348">
    <property type="entry name" value="UBIQUITIN"/>
</dbReference>
<dbReference type="SUPFAM" id="SSF54236">
    <property type="entry name" value="Ubiquitin-like"/>
    <property type="match status" value="1"/>
</dbReference>
<evidence type="ECO:0000313" key="3">
    <source>
        <dbReference type="Proteomes" id="UP000548632"/>
    </source>
</evidence>
<reference evidence="2 3" key="1">
    <citation type="journal article" date="2020" name="Arch. Microbiol.">
        <title>The genome sequence of the giant phototrophic gammaproteobacterium Thiospirillum jenense gives insight into its physiological properties and phylogenetic relationships.</title>
        <authorList>
            <person name="Imhoff J.F."/>
            <person name="Meyer T.E."/>
            <person name="Kyndt J.A."/>
        </authorList>
    </citation>
    <scope>NUCLEOTIDE SEQUENCE [LARGE SCALE GENOMIC DNA]</scope>
    <source>
        <strain evidence="2 3">DSM 216</strain>
    </source>
</reference>
<name>A0A839HLY5_9GAMM</name>
<accession>A0A839HLY5</accession>
<feature type="non-terminal residue" evidence="2">
    <location>
        <position position="1"/>
    </location>
</feature>
<dbReference type="AlphaFoldDB" id="A0A839HLY5"/>
<evidence type="ECO:0000313" key="2">
    <source>
        <dbReference type="EMBL" id="MBB1127478.1"/>
    </source>
</evidence>
<feature type="domain" description="Ubiquitin-like" evidence="1">
    <location>
        <begin position="1"/>
        <end position="69"/>
    </location>
</feature>
<feature type="non-terminal residue" evidence="2">
    <location>
        <position position="111"/>
    </location>
</feature>
<sequence>QIFILLPTRATLTLQVDPSDTIGEIKAKIEEKKSIPPAQQRLGFNGQRLADGRTLADYNIQRDSTLHLLPPSNIDATDQYAWSANAGWLRFNPTGGGVRVYSDHLEGEAWG</sequence>
<evidence type="ECO:0000259" key="1">
    <source>
        <dbReference type="PROSITE" id="PS50053"/>
    </source>
</evidence>
<protein>
    <recommendedName>
        <fullName evidence="1">Ubiquitin-like domain-containing protein</fullName>
    </recommendedName>
</protein>
<organism evidence="2 3">
    <name type="scientific">Thiospirillum jenense</name>
    <dbReference type="NCBI Taxonomy" id="1653858"/>
    <lineage>
        <taxon>Bacteria</taxon>
        <taxon>Pseudomonadati</taxon>
        <taxon>Pseudomonadota</taxon>
        <taxon>Gammaproteobacteria</taxon>
        <taxon>Chromatiales</taxon>
        <taxon>Chromatiaceae</taxon>
        <taxon>Thiospirillum</taxon>
    </lineage>
</organism>
<gene>
    <name evidence="2" type="ORF">HUK38_14845</name>
</gene>